<accession>A0A8T2FSN4</accession>
<dbReference type="Proteomes" id="UP000694240">
    <property type="component" value="Chromosome 2"/>
</dbReference>
<protein>
    <submittedName>
        <fullName evidence="1">Uncharacterized protein</fullName>
    </submittedName>
</protein>
<sequence length="30" mass="3440">MLVHIYSASHLDALMFENFIGSDDCWSCFS</sequence>
<dbReference type="EMBL" id="JAEFBK010000002">
    <property type="protein sequence ID" value="KAG7637303.1"/>
    <property type="molecule type" value="Genomic_DNA"/>
</dbReference>
<proteinExistence type="predicted"/>
<gene>
    <name evidence="1" type="ORF">ISN45_At02g018550</name>
</gene>
<reference evidence="1 2" key="1">
    <citation type="submission" date="2020-12" db="EMBL/GenBank/DDBJ databases">
        <title>Concerted genomic and epigenomic changes stabilize Arabidopsis allopolyploids.</title>
        <authorList>
            <person name="Chen Z."/>
        </authorList>
    </citation>
    <scope>NUCLEOTIDE SEQUENCE [LARGE SCALE GENOMIC DNA]</scope>
    <source>
        <strain evidence="1">Allo738</strain>
        <tissue evidence="1">Leaf</tissue>
    </source>
</reference>
<evidence type="ECO:0000313" key="2">
    <source>
        <dbReference type="Proteomes" id="UP000694240"/>
    </source>
</evidence>
<organism evidence="1 2">
    <name type="scientific">Arabidopsis thaliana x Arabidopsis arenosa</name>
    <dbReference type="NCBI Taxonomy" id="1240361"/>
    <lineage>
        <taxon>Eukaryota</taxon>
        <taxon>Viridiplantae</taxon>
        <taxon>Streptophyta</taxon>
        <taxon>Embryophyta</taxon>
        <taxon>Tracheophyta</taxon>
        <taxon>Spermatophyta</taxon>
        <taxon>Magnoliopsida</taxon>
        <taxon>eudicotyledons</taxon>
        <taxon>Gunneridae</taxon>
        <taxon>Pentapetalae</taxon>
        <taxon>rosids</taxon>
        <taxon>malvids</taxon>
        <taxon>Brassicales</taxon>
        <taxon>Brassicaceae</taxon>
        <taxon>Camelineae</taxon>
        <taxon>Arabidopsis</taxon>
    </lineage>
</organism>
<name>A0A8T2FSN4_9BRAS</name>
<evidence type="ECO:0000313" key="1">
    <source>
        <dbReference type="EMBL" id="KAG7637303.1"/>
    </source>
</evidence>
<comment type="caution">
    <text evidence="1">The sequence shown here is derived from an EMBL/GenBank/DDBJ whole genome shotgun (WGS) entry which is preliminary data.</text>
</comment>
<keyword evidence="2" id="KW-1185">Reference proteome</keyword>
<dbReference type="AlphaFoldDB" id="A0A8T2FSN4"/>